<comment type="caution">
    <text evidence="2">The sequence shown here is derived from an EMBL/GenBank/DDBJ whole genome shotgun (WGS) entry which is preliminary data.</text>
</comment>
<evidence type="ECO:0000259" key="1">
    <source>
        <dbReference type="Pfam" id="PF20150"/>
    </source>
</evidence>
<evidence type="ECO:0000313" key="3">
    <source>
        <dbReference type="Proteomes" id="UP000824998"/>
    </source>
</evidence>
<name>A0A9P8C864_9HELO</name>
<dbReference type="InterPro" id="IPR045518">
    <property type="entry name" value="2EXR"/>
</dbReference>
<dbReference type="EMBL" id="MU251395">
    <property type="protein sequence ID" value="KAG9237012.1"/>
    <property type="molecule type" value="Genomic_DNA"/>
</dbReference>
<accession>A0A9P8C864</accession>
<sequence>MLMATSPTSKITTSPTPHPTKFHLFSLLPKELQLHMSLLLPGPRDLTINFKKSIDIARKRFAEVCHESRELALQTYKPYFETEHSNRVTYLNLALDTVRLPDGVISYLKERELMAIRNLVLEVRDCAYFAHFHMETLKRMRGLKRLDILTIKEIYGWDTRENVERVVRDFEDAKELDRGECPGVRVSDLNMDEGFGMVEAGALIPGWVAPVDGEAGNYEPDGTTTDFV</sequence>
<feature type="domain" description="2EXR" evidence="1">
    <location>
        <begin position="22"/>
        <end position="98"/>
    </location>
</feature>
<gene>
    <name evidence="2" type="ORF">BJ875DRAFT_481752</name>
</gene>
<evidence type="ECO:0000313" key="2">
    <source>
        <dbReference type="EMBL" id="KAG9237012.1"/>
    </source>
</evidence>
<dbReference type="OrthoDB" id="3473305at2759"/>
<proteinExistence type="predicted"/>
<dbReference type="AlphaFoldDB" id="A0A9P8C864"/>
<keyword evidence="3" id="KW-1185">Reference proteome</keyword>
<protein>
    <recommendedName>
        <fullName evidence="1">2EXR domain-containing protein</fullName>
    </recommendedName>
</protein>
<dbReference type="PANTHER" id="PTHR35910">
    <property type="entry name" value="2EXR DOMAIN-CONTAINING PROTEIN"/>
    <property type="match status" value="1"/>
</dbReference>
<dbReference type="Proteomes" id="UP000824998">
    <property type="component" value="Unassembled WGS sequence"/>
</dbReference>
<dbReference type="PANTHER" id="PTHR35910:SF1">
    <property type="entry name" value="2EXR DOMAIN-CONTAINING PROTEIN"/>
    <property type="match status" value="1"/>
</dbReference>
<organism evidence="2 3">
    <name type="scientific">Amylocarpus encephaloides</name>
    <dbReference type="NCBI Taxonomy" id="45428"/>
    <lineage>
        <taxon>Eukaryota</taxon>
        <taxon>Fungi</taxon>
        <taxon>Dikarya</taxon>
        <taxon>Ascomycota</taxon>
        <taxon>Pezizomycotina</taxon>
        <taxon>Leotiomycetes</taxon>
        <taxon>Helotiales</taxon>
        <taxon>Helotiales incertae sedis</taxon>
        <taxon>Amylocarpus</taxon>
    </lineage>
</organism>
<dbReference type="Pfam" id="PF20150">
    <property type="entry name" value="2EXR"/>
    <property type="match status" value="1"/>
</dbReference>
<reference evidence="2" key="1">
    <citation type="journal article" date="2021" name="IMA Fungus">
        <title>Genomic characterization of three marine fungi, including Emericellopsis atlantica sp. nov. with signatures of a generalist lifestyle and marine biomass degradation.</title>
        <authorList>
            <person name="Hagestad O.C."/>
            <person name="Hou L."/>
            <person name="Andersen J.H."/>
            <person name="Hansen E.H."/>
            <person name="Altermark B."/>
            <person name="Li C."/>
            <person name="Kuhnert E."/>
            <person name="Cox R.J."/>
            <person name="Crous P.W."/>
            <person name="Spatafora J.W."/>
            <person name="Lail K."/>
            <person name="Amirebrahimi M."/>
            <person name="Lipzen A."/>
            <person name="Pangilinan J."/>
            <person name="Andreopoulos W."/>
            <person name="Hayes R.D."/>
            <person name="Ng V."/>
            <person name="Grigoriev I.V."/>
            <person name="Jackson S.A."/>
            <person name="Sutton T.D.S."/>
            <person name="Dobson A.D.W."/>
            <person name="Rama T."/>
        </authorList>
    </citation>
    <scope>NUCLEOTIDE SEQUENCE</scope>
    <source>
        <strain evidence="2">TRa018bII</strain>
    </source>
</reference>